<keyword evidence="1 4" id="KW-0328">Glycosyltransferase</keyword>
<dbReference type="CDD" id="cd03801">
    <property type="entry name" value="GT4_PimA-like"/>
    <property type="match status" value="1"/>
</dbReference>
<protein>
    <submittedName>
        <fullName evidence="4">Glycosyltransferase</fullName>
        <ecNumber evidence="4">2.4.-.-</ecNumber>
    </submittedName>
</protein>
<proteinExistence type="predicted"/>
<feature type="domain" description="Glycosyltransferase subfamily 4-like N-terminal" evidence="3">
    <location>
        <begin position="14"/>
        <end position="172"/>
    </location>
</feature>
<dbReference type="Pfam" id="PF13439">
    <property type="entry name" value="Glyco_transf_4"/>
    <property type="match status" value="1"/>
</dbReference>
<evidence type="ECO:0000313" key="5">
    <source>
        <dbReference type="Proteomes" id="UP001250214"/>
    </source>
</evidence>
<dbReference type="Gene3D" id="3.40.50.2000">
    <property type="entry name" value="Glycogen Phosphorylase B"/>
    <property type="match status" value="2"/>
</dbReference>
<evidence type="ECO:0000256" key="2">
    <source>
        <dbReference type="ARBA" id="ARBA00022679"/>
    </source>
</evidence>
<dbReference type="RefSeq" id="WP_310911271.1">
    <property type="nucleotide sequence ID" value="NZ_JAVLVT010000002.1"/>
</dbReference>
<evidence type="ECO:0000313" key="4">
    <source>
        <dbReference type="EMBL" id="MDS1269722.1"/>
    </source>
</evidence>
<sequence length="362" mass="40426">MRIALIGPTHPYKGGGARHTTELAHRLAAAGHDTVLESWRAQYPRSLYPGQQTVAAPEAPPYPRTRCELAWNRPDGWWRTGRRIADEADLVILTLVSPVQVPPYLGLLHGLRTAHRPPTTVAVCHNVLPHERRMFDVPLVRALLRRVDTVLTHSPDEQSHARQLLGGRAESVHHADLPPHLPDTHRAPAPRTVLRRLLFLGMVRPYKGVDLLVQALAAGPADVCLTVAGEFWGGSTYLRRLAEGLDLGDRVEFRAGYVPAAEVPHLFDQADALVLPYRSATATQNVWWAFEHNRPVIATRTGTLPRHVRDGVDGLICEPNNVTDLARTLNRFYEPGEPQRLAAAVRRVDPEVYWQRYLSALI</sequence>
<dbReference type="InterPro" id="IPR028098">
    <property type="entry name" value="Glyco_trans_4-like_N"/>
</dbReference>
<dbReference type="Pfam" id="PF13692">
    <property type="entry name" value="Glyco_trans_1_4"/>
    <property type="match status" value="1"/>
</dbReference>
<dbReference type="PANTHER" id="PTHR12526">
    <property type="entry name" value="GLYCOSYLTRANSFERASE"/>
    <property type="match status" value="1"/>
</dbReference>
<organism evidence="4 5">
    <name type="scientific">Lipingzhangella rawalii</name>
    <dbReference type="NCBI Taxonomy" id="2055835"/>
    <lineage>
        <taxon>Bacteria</taxon>
        <taxon>Bacillati</taxon>
        <taxon>Actinomycetota</taxon>
        <taxon>Actinomycetes</taxon>
        <taxon>Streptosporangiales</taxon>
        <taxon>Nocardiopsidaceae</taxon>
        <taxon>Lipingzhangella</taxon>
    </lineage>
</organism>
<dbReference type="SUPFAM" id="SSF53756">
    <property type="entry name" value="UDP-Glycosyltransferase/glycogen phosphorylase"/>
    <property type="match status" value="1"/>
</dbReference>
<dbReference type="Proteomes" id="UP001250214">
    <property type="component" value="Unassembled WGS sequence"/>
</dbReference>
<name>A0ABU2H343_9ACTN</name>
<dbReference type="GO" id="GO:0016757">
    <property type="term" value="F:glycosyltransferase activity"/>
    <property type="evidence" value="ECO:0007669"/>
    <property type="project" value="UniProtKB-KW"/>
</dbReference>
<dbReference type="PANTHER" id="PTHR12526:SF510">
    <property type="entry name" value="D-INOSITOL 3-PHOSPHATE GLYCOSYLTRANSFERASE"/>
    <property type="match status" value="1"/>
</dbReference>
<accession>A0ABU2H343</accession>
<comment type="caution">
    <text evidence="4">The sequence shown here is derived from an EMBL/GenBank/DDBJ whole genome shotgun (WGS) entry which is preliminary data.</text>
</comment>
<dbReference type="EC" id="2.4.-.-" evidence="4"/>
<evidence type="ECO:0000259" key="3">
    <source>
        <dbReference type="Pfam" id="PF13439"/>
    </source>
</evidence>
<reference evidence="5" key="1">
    <citation type="submission" date="2023-07" db="EMBL/GenBank/DDBJ databases">
        <title>Novel species in the genus Lipingzhangella isolated from Sambhar Salt Lake.</title>
        <authorList>
            <person name="Jiya N."/>
            <person name="Kajale S."/>
            <person name="Sharma A."/>
        </authorList>
    </citation>
    <scope>NUCLEOTIDE SEQUENCE [LARGE SCALE GENOMIC DNA]</scope>
    <source>
        <strain evidence="5">LS1_29</strain>
    </source>
</reference>
<keyword evidence="5" id="KW-1185">Reference proteome</keyword>
<dbReference type="EMBL" id="JAVLVT010000002">
    <property type="protein sequence ID" value="MDS1269722.1"/>
    <property type="molecule type" value="Genomic_DNA"/>
</dbReference>
<gene>
    <name evidence="4" type="ORF">RIF23_05380</name>
</gene>
<keyword evidence="2 4" id="KW-0808">Transferase</keyword>
<evidence type="ECO:0000256" key="1">
    <source>
        <dbReference type="ARBA" id="ARBA00022676"/>
    </source>
</evidence>